<evidence type="ECO:0000256" key="7">
    <source>
        <dbReference type="ARBA" id="ARBA00023136"/>
    </source>
</evidence>
<accession>A0A504YVE7</accession>
<dbReference type="InterPro" id="IPR007255">
    <property type="entry name" value="COG8"/>
</dbReference>
<dbReference type="GO" id="GO:0015031">
    <property type="term" value="P:protein transport"/>
    <property type="evidence" value="ECO:0007669"/>
    <property type="project" value="UniProtKB-KW"/>
</dbReference>
<dbReference type="Proteomes" id="UP000316759">
    <property type="component" value="Unassembled WGS sequence"/>
</dbReference>
<evidence type="ECO:0000256" key="6">
    <source>
        <dbReference type="ARBA" id="ARBA00023034"/>
    </source>
</evidence>
<keyword evidence="6" id="KW-0333">Golgi apparatus</keyword>
<evidence type="ECO:0000256" key="1">
    <source>
        <dbReference type="ARBA" id="ARBA00004395"/>
    </source>
</evidence>
<dbReference type="STRING" id="46835.A0A504YVE7"/>
<dbReference type="PANTHER" id="PTHR21311">
    <property type="entry name" value="CONSERVED OLIGOMERIC GOLGI COMPLEX COMPONENT 8"/>
    <property type="match status" value="1"/>
</dbReference>
<dbReference type="EMBL" id="SUNJ01004222">
    <property type="protein sequence ID" value="TPP64609.1"/>
    <property type="molecule type" value="Genomic_DNA"/>
</dbReference>
<keyword evidence="5" id="KW-0653">Protein transport</keyword>
<dbReference type="GO" id="GO:0006891">
    <property type="term" value="P:intra-Golgi vesicle-mediated transport"/>
    <property type="evidence" value="ECO:0007669"/>
    <property type="project" value="TreeGrafter"/>
</dbReference>
<sequence>MENPSHDSPKALDSRVSDPLLNLILTKGTITSNHSQDPVFLDVLGEVSTGCLDNLSTTLNQLHLEQRRLHTQIEELAAEHYPVFLAKAEASQTVLQKISDIVSLNEQLVSKLPGLIDDSKMFLSKADKFGSALQINSKALDKHTQLLELLELPQLMETCVHNGHFDDAIAILSFAKKLVSKHGTALPTLRMIGSQVEAVGSQLVHHLCNQLRSPISLPACIKVVVFLRRTGVFTEPELRLKFLQARNSCLDTQLITSFNTPRIGESGHKDTSDFKGGFRSPFSRTSYEAYWRATRRIEVTRVQLFDIATQYRTIFTEEEALHLRGLRSGIATSMGKAGQLSSSSLRFSPDAFEDRPQKLGYTLFHAWLIYQITGFLNSIAADLSQMVHQPLWNVQEVLDHWAPSAAVSGSGIGSTADAGDLDLETLFTQLQSLTSQTMYFGRSFTRIGCDFRPHLVDVLNNAILSFVQAYLENVVTEFSIALGHLLWKMPDSTVEAKSNESDSVTNVDQLLGYPPLVLLYNRFAALYNGLRVCCPLGLRSRLIILVTVGLKSAASRIVSVYRVSLHQQPVNWRSDAASMSEAFDQILVPTLMDGLVNRLRNDHSESEKLQPGSGITVQRLRELICKVIHTCFPRPTVSTGLSPGVDPVSEVPVVATEN</sequence>
<dbReference type="GO" id="GO:0000139">
    <property type="term" value="C:Golgi membrane"/>
    <property type="evidence" value="ECO:0007669"/>
    <property type="project" value="UniProtKB-SubCell"/>
</dbReference>
<reference evidence="9 10" key="1">
    <citation type="submission" date="2019-04" db="EMBL/GenBank/DDBJ databases">
        <title>Annotation for the trematode Fasciola gigantica.</title>
        <authorList>
            <person name="Choi Y.-J."/>
        </authorList>
    </citation>
    <scope>NUCLEOTIDE SEQUENCE [LARGE SCALE GENOMIC DNA]</scope>
    <source>
        <strain evidence="9">Uganda_cow_1</strain>
    </source>
</reference>
<dbReference type="Pfam" id="PF04124">
    <property type="entry name" value="Dor1"/>
    <property type="match status" value="2"/>
</dbReference>
<comment type="similarity">
    <text evidence="2">Belongs to the COG8 family.</text>
</comment>
<dbReference type="GO" id="GO:0017119">
    <property type="term" value="C:Golgi transport complex"/>
    <property type="evidence" value="ECO:0007669"/>
    <property type="project" value="InterPro"/>
</dbReference>
<organism evidence="9 10">
    <name type="scientific">Fasciola gigantica</name>
    <name type="common">Giant liver fluke</name>
    <dbReference type="NCBI Taxonomy" id="46835"/>
    <lineage>
        <taxon>Eukaryota</taxon>
        <taxon>Metazoa</taxon>
        <taxon>Spiralia</taxon>
        <taxon>Lophotrochozoa</taxon>
        <taxon>Platyhelminthes</taxon>
        <taxon>Trematoda</taxon>
        <taxon>Digenea</taxon>
        <taxon>Plagiorchiida</taxon>
        <taxon>Echinostomata</taxon>
        <taxon>Echinostomatoidea</taxon>
        <taxon>Fasciolidae</taxon>
        <taxon>Fasciola</taxon>
    </lineage>
</organism>
<evidence type="ECO:0000256" key="3">
    <source>
        <dbReference type="ARBA" id="ARBA00020983"/>
    </source>
</evidence>
<keyword evidence="4" id="KW-0813">Transport</keyword>
<dbReference type="PANTHER" id="PTHR21311:SF0">
    <property type="entry name" value="CONSERVED OLIGOMERIC GOLGI COMPLEX SUBUNIT 8"/>
    <property type="match status" value="1"/>
</dbReference>
<evidence type="ECO:0000256" key="2">
    <source>
        <dbReference type="ARBA" id="ARBA00006419"/>
    </source>
</evidence>
<evidence type="ECO:0000313" key="10">
    <source>
        <dbReference type="Proteomes" id="UP000316759"/>
    </source>
</evidence>
<dbReference type="InterPro" id="IPR016159">
    <property type="entry name" value="Cullin_repeat-like_dom_sf"/>
</dbReference>
<protein>
    <recommendedName>
        <fullName evidence="3">Conserved oligomeric Golgi complex subunit 8</fullName>
    </recommendedName>
    <alternativeName>
        <fullName evidence="8">Component of oligomeric Golgi complex 8</fullName>
    </alternativeName>
</protein>
<evidence type="ECO:0000256" key="5">
    <source>
        <dbReference type="ARBA" id="ARBA00022927"/>
    </source>
</evidence>
<keyword evidence="10" id="KW-1185">Reference proteome</keyword>
<dbReference type="AlphaFoldDB" id="A0A504YVE7"/>
<evidence type="ECO:0000256" key="8">
    <source>
        <dbReference type="ARBA" id="ARBA00031347"/>
    </source>
</evidence>
<comment type="caution">
    <text evidence="9">The sequence shown here is derived from an EMBL/GenBank/DDBJ whole genome shotgun (WGS) entry which is preliminary data.</text>
</comment>
<comment type="subcellular location">
    <subcellularLocation>
        <location evidence="1">Golgi apparatus membrane</location>
        <topology evidence="1">Peripheral membrane protein</topology>
    </subcellularLocation>
</comment>
<evidence type="ECO:0000256" key="4">
    <source>
        <dbReference type="ARBA" id="ARBA00022448"/>
    </source>
</evidence>
<dbReference type="OrthoDB" id="1661054at2759"/>
<evidence type="ECO:0000313" key="9">
    <source>
        <dbReference type="EMBL" id="TPP64609.1"/>
    </source>
</evidence>
<proteinExistence type="inferred from homology"/>
<name>A0A504YVE7_FASGI</name>
<gene>
    <name evidence="9" type="ORF">FGIG_05445</name>
</gene>
<keyword evidence="7" id="KW-0472">Membrane</keyword>
<dbReference type="SUPFAM" id="SSF74788">
    <property type="entry name" value="Cullin repeat-like"/>
    <property type="match status" value="1"/>
</dbReference>